<protein>
    <submittedName>
        <fullName evidence="2">Uncharacterized protein</fullName>
    </submittedName>
</protein>
<feature type="compositionally biased region" description="Basic and acidic residues" evidence="1">
    <location>
        <begin position="75"/>
        <end position="97"/>
    </location>
</feature>
<sequence>MPPKPDLILTNVDEYVVSESVTSVPAVAINEAKTSELKPKSFSKPLIEDWISNSEDKNETKSKSKQRKPTFAKVEFVKPNEQVKSHRESVKQKEHNRQAKHPRKTNQSPR</sequence>
<proteinExistence type="predicted"/>
<reference evidence="2" key="1">
    <citation type="journal article" date="2019" name="Sci. Rep.">
        <title>Draft genome of Tanacetum cinerariifolium, the natural source of mosquito coil.</title>
        <authorList>
            <person name="Yamashiro T."/>
            <person name="Shiraishi A."/>
            <person name="Satake H."/>
            <person name="Nakayama K."/>
        </authorList>
    </citation>
    <scope>NUCLEOTIDE SEQUENCE</scope>
</reference>
<organism evidence="2">
    <name type="scientific">Tanacetum cinerariifolium</name>
    <name type="common">Dalmatian daisy</name>
    <name type="synonym">Chrysanthemum cinerariifolium</name>
    <dbReference type="NCBI Taxonomy" id="118510"/>
    <lineage>
        <taxon>Eukaryota</taxon>
        <taxon>Viridiplantae</taxon>
        <taxon>Streptophyta</taxon>
        <taxon>Embryophyta</taxon>
        <taxon>Tracheophyta</taxon>
        <taxon>Spermatophyta</taxon>
        <taxon>Magnoliopsida</taxon>
        <taxon>eudicotyledons</taxon>
        <taxon>Gunneridae</taxon>
        <taxon>Pentapetalae</taxon>
        <taxon>asterids</taxon>
        <taxon>campanulids</taxon>
        <taxon>Asterales</taxon>
        <taxon>Asteraceae</taxon>
        <taxon>Asteroideae</taxon>
        <taxon>Anthemideae</taxon>
        <taxon>Anthemidinae</taxon>
        <taxon>Tanacetum</taxon>
    </lineage>
</organism>
<feature type="region of interest" description="Disordered" evidence="1">
    <location>
        <begin position="34"/>
        <end position="110"/>
    </location>
</feature>
<dbReference type="AlphaFoldDB" id="A0A699Q745"/>
<evidence type="ECO:0000256" key="1">
    <source>
        <dbReference type="SAM" id="MobiDB-lite"/>
    </source>
</evidence>
<gene>
    <name evidence="2" type="ORF">Tci_828697</name>
</gene>
<name>A0A699Q745_TANCI</name>
<evidence type="ECO:0000313" key="2">
    <source>
        <dbReference type="EMBL" id="GFC56727.1"/>
    </source>
</evidence>
<accession>A0A699Q745</accession>
<dbReference type="EMBL" id="BKCJ010970678">
    <property type="protein sequence ID" value="GFC56727.1"/>
    <property type="molecule type" value="Genomic_DNA"/>
</dbReference>
<feature type="non-terminal residue" evidence="2">
    <location>
        <position position="110"/>
    </location>
</feature>
<comment type="caution">
    <text evidence="2">The sequence shown here is derived from an EMBL/GenBank/DDBJ whole genome shotgun (WGS) entry which is preliminary data.</text>
</comment>